<keyword evidence="1" id="KW-1133">Transmembrane helix</keyword>
<protein>
    <submittedName>
        <fullName evidence="2">Uncharacterized protein</fullName>
    </submittedName>
</protein>
<dbReference type="Proteomes" id="UP001473302">
    <property type="component" value="Unassembled WGS sequence"/>
</dbReference>
<keyword evidence="3" id="KW-1185">Reference proteome</keyword>
<proteinExistence type="predicted"/>
<sequence length="310" mass="34588">MDSQRLFKHLVETLSTMFGEVKQLENVLQERDEKTRGTITVCHNLYSTFYDHMCGISVEYDIMFRKLGTIEQDLISIQGLEVRNTSVLSGIKSTVGGLMETLGNYKERIESVQRKVVTAKEETNSEILSLENESFGINVFQKIFKNIAEGVAIGALAMGAAEEIVASEILASTVGAIGSPIHIICIAGIYTAISQLYIYLQKTKKRKSLINALNKVVVLLDSLLHEADNFTISHTKTIKDLEHYLSSVDMTINRFNEEGPLNISGLTSFMLQKTGKIQTSFELMKTQAESNAESLRRSLLDINPRSIINQ</sequence>
<name>A0ABP9Z330_9FUNG</name>
<accession>A0ABP9Z330</accession>
<evidence type="ECO:0000313" key="3">
    <source>
        <dbReference type="Proteomes" id="UP001473302"/>
    </source>
</evidence>
<evidence type="ECO:0000256" key="1">
    <source>
        <dbReference type="SAM" id="Phobius"/>
    </source>
</evidence>
<dbReference type="EMBL" id="BAABUK010000017">
    <property type="protein sequence ID" value="GAA5813513.1"/>
    <property type="molecule type" value="Genomic_DNA"/>
</dbReference>
<comment type="caution">
    <text evidence="2">The sequence shown here is derived from an EMBL/GenBank/DDBJ whole genome shotgun (WGS) entry which is preliminary data.</text>
</comment>
<keyword evidence="1" id="KW-0812">Transmembrane</keyword>
<feature type="transmembrane region" description="Helical" evidence="1">
    <location>
        <begin position="181"/>
        <end position="200"/>
    </location>
</feature>
<keyword evidence="1" id="KW-0472">Membrane</keyword>
<organism evidence="2 3">
    <name type="scientific">Mucor flavus</name>
    <dbReference type="NCBI Taxonomy" id="439312"/>
    <lineage>
        <taxon>Eukaryota</taxon>
        <taxon>Fungi</taxon>
        <taxon>Fungi incertae sedis</taxon>
        <taxon>Mucoromycota</taxon>
        <taxon>Mucoromycotina</taxon>
        <taxon>Mucoromycetes</taxon>
        <taxon>Mucorales</taxon>
        <taxon>Mucorineae</taxon>
        <taxon>Mucoraceae</taxon>
        <taxon>Mucor</taxon>
    </lineage>
</organism>
<gene>
    <name evidence="2" type="ORF">MFLAVUS_006991</name>
</gene>
<reference evidence="2 3" key="1">
    <citation type="submission" date="2024-04" db="EMBL/GenBank/DDBJ databases">
        <title>genome sequences of Mucor flavus KT1a and Helicostylum pulchrum KT1b strains isolated from the surface of a dry-aged beef.</title>
        <authorList>
            <person name="Toyotome T."/>
            <person name="Hosono M."/>
            <person name="Torimaru M."/>
            <person name="Fukuda K."/>
            <person name="Mikami N."/>
        </authorList>
    </citation>
    <scope>NUCLEOTIDE SEQUENCE [LARGE SCALE GENOMIC DNA]</scope>
    <source>
        <strain evidence="2 3">KT1a</strain>
    </source>
</reference>
<evidence type="ECO:0000313" key="2">
    <source>
        <dbReference type="EMBL" id="GAA5813513.1"/>
    </source>
</evidence>